<dbReference type="EMBL" id="JABSOD010000001">
    <property type="protein sequence ID" value="NRQ41078.1"/>
    <property type="molecule type" value="Genomic_DNA"/>
</dbReference>
<evidence type="ECO:0000313" key="2">
    <source>
        <dbReference type="EMBL" id="NRQ41078.1"/>
    </source>
</evidence>
<organism evidence="2 3">
    <name type="scientific">Rheinheimera lutimaris</name>
    <dbReference type="NCBI Taxonomy" id="2740584"/>
    <lineage>
        <taxon>Bacteria</taxon>
        <taxon>Pseudomonadati</taxon>
        <taxon>Pseudomonadota</taxon>
        <taxon>Gammaproteobacteria</taxon>
        <taxon>Chromatiales</taxon>
        <taxon>Chromatiaceae</taxon>
        <taxon>Rheinheimera</taxon>
    </lineage>
</organism>
<name>A0A7Y5AMH1_9GAMM</name>
<dbReference type="Proteomes" id="UP000523161">
    <property type="component" value="Unassembled WGS sequence"/>
</dbReference>
<feature type="signal peptide" evidence="1">
    <location>
        <begin position="1"/>
        <end position="21"/>
    </location>
</feature>
<keyword evidence="1" id="KW-0732">Signal</keyword>
<dbReference type="RefSeq" id="WP_173499332.1">
    <property type="nucleotide sequence ID" value="NZ_JABSOD010000001.1"/>
</dbReference>
<protein>
    <submittedName>
        <fullName evidence="2">TIGR04219 family outer membrane beta-barrel protein</fullName>
    </submittedName>
</protein>
<dbReference type="AlphaFoldDB" id="A0A7Y5AMH1"/>
<dbReference type="InterPro" id="IPR026387">
    <property type="entry name" value="OMP_w_GlyGly"/>
</dbReference>
<dbReference type="NCBIfam" id="TIGR04219">
    <property type="entry name" value="OMP_w_GlyGly"/>
    <property type="match status" value="1"/>
</dbReference>
<proteinExistence type="predicted"/>
<feature type="chain" id="PRO_5030544987" evidence="1">
    <location>
        <begin position="22"/>
        <end position="252"/>
    </location>
</feature>
<comment type="caution">
    <text evidence="2">The sequence shown here is derived from an EMBL/GenBank/DDBJ whole genome shotgun (WGS) entry which is preliminary data.</text>
</comment>
<sequence>MKKTVLVLSLSGALLAGTAQADTLLGLYLGADGWRTSTDGSFAGNDQMQSFNFNDKTQTSYYVALEHPLPLIPNIRLQHNQVESAGVSNLTADFSFAGESFTADTQLQNQVDLTNTDYVLYYEILDNDLVSIDLGINGKHINGTVAVAETAAGGMAASQRVSQVIPMAYGAAIVGLPLTGLDVFAQGSIISYDGSRIYDMQAGVAYALLDNLAVDLRVKVGYRAVNLRLDDIDDFYADLNFKGVFAGVELHF</sequence>
<keyword evidence="3" id="KW-1185">Reference proteome</keyword>
<evidence type="ECO:0000256" key="1">
    <source>
        <dbReference type="SAM" id="SignalP"/>
    </source>
</evidence>
<reference evidence="2 3" key="1">
    <citation type="submission" date="2020-06" db="EMBL/GenBank/DDBJ databases">
        <title>Rheinheimera sp. nov., a marine bacterium isolated from coastal.</title>
        <authorList>
            <person name="Yu Q."/>
            <person name="Qi Y."/>
            <person name="Pu J."/>
        </authorList>
    </citation>
    <scope>NUCLEOTIDE SEQUENCE [LARGE SCALE GENOMIC DNA]</scope>
    <source>
        <strain evidence="2 3">YQF-2</strain>
    </source>
</reference>
<gene>
    <name evidence="2" type="ORF">HRH59_00620</name>
</gene>
<evidence type="ECO:0000313" key="3">
    <source>
        <dbReference type="Proteomes" id="UP000523161"/>
    </source>
</evidence>
<accession>A0A7Y5AMH1</accession>